<feature type="non-terminal residue" evidence="1">
    <location>
        <position position="1"/>
    </location>
</feature>
<keyword evidence="2" id="KW-1185">Reference proteome</keyword>
<gene>
    <name evidence="1" type="ORF">M9458_006317</name>
</gene>
<evidence type="ECO:0000313" key="1">
    <source>
        <dbReference type="EMBL" id="KAL0197777.1"/>
    </source>
</evidence>
<dbReference type="EMBL" id="JAMKFB020000003">
    <property type="protein sequence ID" value="KAL0197777.1"/>
    <property type="molecule type" value="Genomic_DNA"/>
</dbReference>
<accession>A0ABD0RGV3</accession>
<feature type="non-terminal residue" evidence="1">
    <location>
        <position position="63"/>
    </location>
</feature>
<dbReference type="AlphaFoldDB" id="A0ABD0RGV3"/>
<reference evidence="1 2" key="1">
    <citation type="submission" date="2024-05" db="EMBL/GenBank/DDBJ databases">
        <title>Genome sequencing and assembly of Indian major carp, Cirrhinus mrigala (Hamilton, 1822).</title>
        <authorList>
            <person name="Mohindra V."/>
            <person name="Chowdhury L.M."/>
            <person name="Lal K."/>
            <person name="Jena J.K."/>
        </authorList>
    </citation>
    <scope>NUCLEOTIDE SEQUENCE [LARGE SCALE GENOMIC DNA]</scope>
    <source>
        <strain evidence="1">CM1030</strain>
        <tissue evidence="1">Blood</tissue>
    </source>
</reference>
<evidence type="ECO:0000313" key="2">
    <source>
        <dbReference type="Proteomes" id="UP001529510"/>
    </source>
</evidence>
<organism evidence="1 2">
    <name type="scientific">Cirrhinus mrigala</name>
    <name type="common">Mrigala</name>
    <dbReference type="NCBI Taxonomy" id="683832"/>
    <lineage>
        <taxon>Eukaryota</taxon>
        <taxon>Metazoa</taxon>
        <taxon>Chordata</taxon>
        <taxon>Craniata</taxon>
        <taxon>Vertebrata</taxon>
        <taxon>Euteleostomi</taxon>
        <taxon>Actinopterygii</taxon>
        <taxon>Neopterygii</taxon>
        <taxon>Teleostei</taxon>
        <taxon>Ostariophysi</taxon>
        <taxon>Cypriniformes</taxon>
        <taxon>Cyprinidae</taxon>
        <taxon>Labeoninae</taxon>
        <taxon>Labeonini</taxon>
        <taxon>Cirrhinus</taxon>
    </lineage>
</organism>
<protein>
    <submittedName>
        <fullName evidence="1">Uncharacterized protein</fullName>
    </submittedName>
</protein>
<name>A0ABD0RGV3_CIRMR</name>
<sequence length="63" mass="7001">NLNSTSDSDLMRHRAIGRIPQVTISFGSDRLRPPSPAEIEIIAPSKIKDRTQNVSEKVTQVTQ</sequence>
<dbReference type="Proteomes" id="UP001529510">
    <property type="component" value="Unassembled WGS sequence"/>
</dbReference>
<proteinExistence type="predicted"/>
<comment type="caution">
    <text evidence="1">The sequence shown here is derived from an EMBL/GenBank/DDBJ whole genome shotgun (WGS) entry which is preliminary data.</text>
</comment>